<dbReference type="EMBL" id="JALHAT010000001">
    <property type="protein sequence ID" value="MCJ1959218.1"/>
    <property type="molecule type" value="Genomic_DNA"/>
</dbReference>
<dbReference type="RefSeq" id="WP_243796355.1">
    <property type="nucleotide sequence ID" value="NZ_JALHAT010000001.1"/>
</dbReference>
<accession>A0ABT0A7R6</accession>
<feature type="domain" description="PilZ" evidence="2">
    <location>
        <begin position="6"/>
        <end position="86"/>
    </location>
</feature>
<organism evidence="3 4">
    <name type="scientific">Novosphingobium mangrovi</name>
    <name type="common">ex Hu et al. 2023</name>
    <dbReference type="NCBI Taxonomy" id="2930094"/>
    <lineage>
        <taxon>Bacteria</taxon>
        <taxon>Pseudomonadati</taxon>
        <taxon>Pseudomonadota</taxon>
        <taxon>Alphaproteobacteria</taxon>
        <taxon>Sphingomonadales</taxon>
        <taxon>Sphingomonadaceae</taxon>
        <taxon>Novosphingobium</taxon>
    </lineage>
</organism>
<evidence type="ECO:0000256" key="1">
    <source>
        <dbReference type="SAM" id="Phobius"/>
    </source>
</evidence>
<sequence length="164" mass="17576">MPFHKQRREERIELALEAVLEVGDRDCPVTLVNGASGGVLALLDTPPPRGTAVSLRVAGRHLDGQVRWRGADRCGIAFREPVDVAALQAGRLLRAGPPPMAHPGDSYRGPRGFLRTIIHDVPPSGRVLNLALLILALLCTLLAISRLSAPPVTGLQTVSYAPFD</sequence>
<feature type="transmembrane region" description="Helical" evidence="1">
    <location>
        <begin position="127"/>
        <end position="145"/>
    </location>
</feature>
<evidence type="ECO:0000313" key="4">
    <source>
        <dbReference type="Proteomes" id="UP001162802"/>
    </source>
</evidence>
<keyword evidence="1" id="KW-0812">Transmembrane</keyword>
<evidence type="ECO:0000259" key="2">
    <source>
        <dbReference type="Pfam" id="PF07238"/>
    </source>
</evidence>
<keyword evidence="4" id="KW-1185">Reference proteome</keyword>
<evidence type="ECO:0000313" key="3">
    <source>
        <dbReference type="EMBL" id="MCJ1959218.1"/>
    </source>
</evidence>
<dbReference type="InterPro" id="IPR009875">
    <property type="entry name" value="PilZ_domain"/>
</dbReference>
<keyword evidence="1" id="KW-0472">Membrane</keyword>
<comment type="caution">
    <text evidence="3">The sequence shown here is derived from an EMBL/GenBank/DDBJ whole genome shotgun (WGS) entry which is preliminary data.</text>
</comment>
<gene>
    <name evidence="3" type="ORF">MTR65_00805</name>
</gene>
<reference evidence="3" key="1">
    <citation type="submission" date="2022-03" db="EMBL/GenBank/DDBJ databases">
        <title>Identification of a novel bacterium isolated from mangrove sediments.</title>
        <authorList>
            <person name="Pan X."/>
        </authorList>
    </citation>
    <scope>NUCLEOTIDE SEQUENCE</scope>
    <source>
        <strain evidence="3">B2637</strain>
    </source>
</reference>
<name>A0ABT0A7R6_9SPHN</name>
<dbReference type="SUPFAM" id="SSF141371">
    <property type="entry name" value="PilZ domain-like"/>
    <property type="match status" value="1"/>
</dbReference>
<proteinExistence type="predicted"/>
<protein>
    <recommendedName>
        <fullName evidence="2">PilZ domain-containing protein</fullName>
    </recommendedName>
</protein>
<keyword evidence="1" id="KW-1133">Transmembrane helix</keyword>
<dbReference type="Pfam" id="PF07238">
    <property type="entry name" value="PilZ"/>
    <property type="match status" value="1"/>
</dbReference>
<dbReference type="Proteomes" id="UP001162802">
    <property type="component" value="Unassembled WGS sequence"/>
</dbReference>